<evidence type="ECO:0000256" key="1">
    <source>
        <dbReference type="ARBA" id="ARBA00022630"/>
    </source>
</evidence>
<dbReference type="GO" id="GO:0016627">
    <property type="term" value="F:oxidoreductase activity, acting on the CH-CH group of donors"/>
    <property type="evidence" value="ECO:0007669"/>
    <property type="project" value="InterPro"/>
</dbReference>
<evidence type="ECO:0000259" key="3">
    <source>
        <dbReference type="Pfam" id="PF21263"/>
    </source>
</evidence>
<dbReference type="AlphaFoldDB" id="A0A383CKP5"/>
<feature type="domain" description="Acyl-CoA dehydrogenase/oxidase C-terminal" evidence="2">
    <location>
        <begin position="1"/>
        <end position="40"/>
    </location>
</feature>
<proteinExistence type="predicted"/>
<keyword evidence="1" id="KW-0285">Flavoprotein</keyword>
<organism evidence="4">
    <name type="scientific">marine metagenome</name>
    <dbReference type="NCBI Taxonomy" id="408172"/>
    <lineage>
        <taxon>unclassified sequences</taxon>
        <taxon>metagenomes</taxon>
        <taxon>ecological metagenomes</taxon>
    </lineage>
</organism>
<name>A0A383CKP5_9ZZZZ</name>
<gene>
    <name evidence="4" type="ORF">METZ01_LOCUS485830</name>
</gene>
<sequence length="217" mass="25252">IQIMGGYGFTEEYPLAEVYRSDRINRIWEGTNEINRQIITGYMIKKTIMEDLPVRESIKKIDDFLDNESIHTESDLLFKEKNALDTGKNMALYLFHEALNEYGQDLKHEQQLTEIFADIFLTIFTVESTIGRVEYGLESGKSNSIVLEIARVYTAQVSIELLGLLRISISSIYKGKHPESFMHYYKRFEERMTVETDIIGLKKNIAEYAFSNKVYLF</sequence>
<dbReference type="InterPro" id="IPR009075">
    <property type="entry name" value="AcylCo_DH/oxidase_C"/>
</dbReference>
<reference evidence="4" key="1">
    <citation type="submission" date="2018-05" db="EMBL/GenBank/DDBJ databases">
        <authorList>
            <person name="Lanie J.A."/>
            <person name="Ng W.-L."/>
            <person name="Kazmierczak K.M."/>
            <person name="Andrzejewski T.M."/>
            <person name="Davidsen T.M."/>
            <person name="Wayne K.J."/>
            <person name="Tettelin H."/>
            <person name="Glass J.I."/>
            <person name="Rusch D."/>
            <person name="Podicherti R."/>
            <person name="Tsui H.-C.T."/>
            <person name="Winkler M.E."/>
        </authorList>
    </citation>
    <scope>NUCLEOTIDE SEQUENCE</scope>
</reference>
<evidence type="ECO:0000259" key="2">
    <source>
        <dbReference type="Pfam" id="PF00441"/>
    </source>
</evidence>
<dbReference type="InterPro" id="IPR036250">
    <property type="entry name" value="AcylCo_DH-like_C"/>
</dbReference>
<dbReference type="EMBL" id="UINC01209800">
    <property type="protein sequence ID" value="SVE32976.1"/>
    <property type="molecule type" value="Genomic_DNA"/>
</dbReference>
<dbReference type="InterPro" id="IPR049426">
    <property type="entry name" value="Acyl-CoA-dh-like_C"/>
</dbReference>
<accession>A0A383CKP5</accession>
<dbReference type="Gene3D" id="1.20.140.10">
    <property type="entry name" value="Butyryl-CoA Dehydrogenase, subunit A, domain 3"/>
    <property type="match status" value="2"/>
</dbReference>
<feature type="domain" description="Acyl-CoA dehydrogenase-like C-terminal" evidence="3">
    <location>
        <begin position="88"/>
        <end position="172"/>
    </location>
</feature>
<dbReference type="SUPFAM" id="SSF47203">
    <property type="entry name" value="Acyl-CoA dehydrogenase C-terminal domain-like"/>
    <property type="match status" value="1"/>
</dbReference>
<dbReference type="Pfam" id="PF21263">
    <property type="entry name" value="Acyl-CoA-dh_C"/>
    <property type="match status" value="1"/>
</dbReference>
<protein>
    <submittedName>
        <fullName evidence="4">Uncharacterized protein</fullName>
    </submittedName>
</protein>
<evidence type="ECO:0000313" key="4">
    <source>
        <dbReference type="EMBL" id="SVE32976.1"/>
    </source>
</evidence>
<feature type="non-terminal residue" evidence="4">
    <location>
        <position position="1"/>
    </location>
</feature>
<dbReference type="Pfam" id="PF00441">
    <property type="entry name" value="Acyl-CoA_dh_1"/>
    <property type="match status" value="1"/>
</dbReference>